<evidence type="ECO:0000313" key="1">
    <source>
        <dbReference type="EMBL" id="KAJ1134450.1"/>
    </source>
</evidence>
<protein>
    <submittedName>
        <fullName evidence="1">Uncharacterized protein</fullName>
    </submittedName>
</protein>
<comment type="caution">
    <text evidence="1">The sequence shown here is derived from an EMBL/GenBank/DDBJ whole genome shotgun (WGS) entry which is preliminary data.</text>
</comment>
<sequence>MACTVVDVWSVLGSRTHRLSRGPGVAHGTALGLQKHRTRSPPDCGHCGMMPCATTVTDYGFSPRPEGTAVCFGLRKPLEIAMTSNAAD</sequence>
<gene>
    <name evidence="1" type="ORF">NDU88_000902</name>
</gene>
<reference evidence="1" key="1">
    <citation type="journal article" date="2022" name="bioRxiv">
        <title>Sequencing and chromosome-scale assembly of the giantPleurodeles waltlgenome.</title>
        <authorList>
            <person name="Brown T."/>
            <person name="Elewa A."/>
            <person name="Iarovenko S."/>
            <person name="Subramanian E."/>
            <person name="Araus A.J."/>
            <person name="Petzold A."/>
            <person name="Susuki M."/>
            <person name="Suzuki K.-i.T."/>
            <person name="Hayashi T."/>
            <person name="Toyoda A."/>
            <person name="Oliveira C."/>
            <person name="Osipova E."/>
            <person name="Leigh N.D."/>
            <person name="Simon A."/>
            <person name="Yun M.H."/>
        </authorList>
    </citation>
    <scope>NUCLEOTIDE SEQUENCE</scope>
    <source>
        <strain evidence="1">20211129_DDA</strain>
        <tissue evidence="1">Liver</tissue>
    </source>
</reference>
<evidence type="ECO:0000313" key="2">
    <source>
        <dbReference type="Proteomes" id="UP001066276"/>
    </source>
</evidence>
<organism evidence="1 2">
    <name type="scientific">Pleurodeles waltl</name>
    <name type="common">Iberian ribbed newt</name>
    <dbReference type="NCBI Taxonomy" id="8319"/>
    <lineage>
        <taxon>Eukaryota</taxon>
        <taxon>Metazoa</taxon>
        <taxon>Chordata</taxon>
        <taxon>Craniata</taxon>
        <taxon>Vertebrata</taxon>
        <taxon>Euteleostomi</taxon>
        <taxon>Amphibia</taxon>
        <taxon>Batrachia</taxon>
        <taxon>Caudata</taxon>
        <taxon>Salamandroidea</taxon>
        <taxon>Salamandridae</taxon>
        <taxon>Pleurodelinae</taxon>
        <taxon>Pleurodeles</taxon>
    </lineage>
</organism>
<keyword evidence="2" id="KW-1185">Reference proteome</keyword>
<dbReference type="AlphaFoldDB" id="A0AAV7Q8K2"/>
<accession>A0AAV7Q8K2</accession>
<dbReference type="Proteomes" id="UP001066276">
    <property type="component" value="Chromosome 6"/>
</dbReference>
<proteinExistence type="predicted"/>
<name>A0AAV7Q8K2_PLEWA</name>
<dbReference type="EMBL" id="JANPWB010000010">
    <property type="protein sequence ID" value="KAJ1134450.1"/>
    <property type="molecule type" value="Genomic_DNA"/>
</dbReference>